<name>A0ABS8DA10_9NEIS</name>
<comment type="caution">
    <text evidence="2">The sequence shown here is derived from an EMBL/GenBank/DDBJ whole genome shotgun (WGS) entry which is preliminary data.</text>
</comment>
<dbReference type="Pfam" id="PF10087">
    <property type="entry name" value="DUF2325"/>
    <property type="match status" value="1"/>
</dbReference>
<reference evidence="2" key="1">
    <citation type="submission" date="2021-10" db="EMBL/GenBank/DDBJ databases">
        <title>The complete genome sequence of Leeia sp. TBRC 13508.</title>
        <authorList>
            <person name="Charoenyingcharoen P."/>
            <person name="Yukphan P."/>
        </authorList>
    </citation>
    <scope>NUCLEOTIDE SEQUENCE</scope>
    <source>
        <strain evidence="2">TBRC 13508</strain>
    </source>
</reference>
<gene>
    <name evidence="2" type="ORF">LIN78_15940</name>
</gene>
<dbReference type="InterPro" id="IPR016772">
    <property type="entry name" value="UCP020408"/>
</dbReference>
<sequence length="101" mass="11213">MQALIVGADTLGNIPKLLAEYDINILKHVSGRNASHQRKTSALPKKADLMILFTDFLGHNVMKHYREIAYTQGVPVMVCRRSTTELQIQLSSAGLAKLTLH</sequence>
<organism evidence="2 3">
    <name type="scientific">Leeia speluncae</name>
    <dbReference type="NCBI Taxonomy" id="2884804"/>
    <lineage>
        <taxon>Bacteria</taxon>
        <taxon>Pseudomonadati</taxon>
        <taxon>Pseudomonadota</taxon>
        <taxon>Betaproteobacteria</taxon>
        <taxon>Neisseriales</taxon>
        <taxon>Leeiaceae</taxon>
        <taxon>Leeia</taxon>
    </lineage>
</organism>
<dbReference type="EMBL" id="JAJBZT010000011">
    <property type="protein sequence ID" value="MCB6185039.1"/>
    <property type="molecule type" value="Genomic_DNA"/>
</dbReference>
<dbReference type="Proteomes" id="UP001165395">
    <property type="component" value="Unassembled WGS sequence"/>
</dbReference>
<dbReference type="RefSeq" id="WP_227181870.1">
    <property type="nucleotide sequence ID" value="NZ_JAJBZT010000011.1"/>
</dbReference>
<evidence type="ECO:0000256" key="1">
    <source>
        <dbReference type="ARBA" id="ARBA00007189"/>
    </source>
</evidence>
<comment type="similarity">
    <text evidence="1">Belongs to the UPF0751 family.</text>
</comment>
<accession>A0ABS8DA10</accession>
<keyword evidence="3" id="KW-1185">Reference proteome</keyword>
<evidence type="ECO:0000313" key="2">
    <source>
        <dbReference type="EMBL" id="MCB6185039.1"/>
    </source>
</evidence>
<dbReference type="PIRSF" id="PIRSF020408">
    <property type="entry name" value="UCP020408"/>
    <property type="match status" value="1"/>
</dbReference>
<evidence type="ECO:0000313" key="3">
    <source>
        <dbReference type="Proteomes" id="UP001165395"/>
    </source>
</evidence>
<protein>
    <submittedName>
        <fullName evidence="2">DUF2325 domain-containing protein</fullName>
    </submittedName>
</protein>
<proteinExistence type="inferred from homology"/>